<dbReference type="InterPro" id="IPR017871">
    <property type="entry name" value="ABC_transporter-like_CS"/>
</dbReference>
<keyword evidence="11" id="KW-1185">Reference proteome</keyword>
<keyword evidence="5" id="KW-0547">Nucleotide-binding</keyword>
<keyword evidence="2" id="KW-0813">Transport</keyword>
<protein>
    <submittedName>
        <fullName evidence="10">Ribose import ATP-binding protein RbsA</fullName>
    </submittedName>
</protein>
<dbReference type="InterPro" id="IPR003439">
    <property type="entry name" value="ABC_transporter-like_ATP-bd"/>
</dbReference>
<dbReference type="SMART" id="SM00382">
    <property type="entry name" value="AAA"/>
    <property type="match status" value="2"/>
</dbReference>
<evidence type="ECO:0000256" key="7">
    <source>
        <dbReference type="ARBA" id="ARBA00022967"/>
    </source>
</evidence>
<dbReference type="PANTHER" id="PTHR43790">
    <property type="entry name" value="CARBOHYDRATE TRANSPORT ATP-BINDING PROTEIN MG119-RELATED"/>
    <property type="match status" value="1"/>
</dbReference>
<dbReference type="Gene3D" id="3.40.50.300">
    <property type="entry name" value="P-loop containing nucleotide triphosphate hydrolases"/>
    <property type="match status" value="2"/>
</dbReference>
<evidence type="ECO:0000259" key="9">
    <source>
        <dbReference type="PROSITE" id="PS50893"/>
    </source>
</evidence>
<dbReference type="InterPro" id="IPR050107">
    <property type="entry name" value="ABC_carbohydrate_import_ATPase"/>
</dbReference>
<dbReference type="PROSITE" id="PS50893">
    <property type="entry name" value="ABC_TRANSPORTER_2"/>
    <property type="match status" value="2"/>
</dbReference>
<dbReference type="CDD" id="cd03216">
    <property type="entry name" value="ABC_Carb_Monos_I"/>
    <property type="match status" value="1"/>
</dbReference>
<keyword evidence="8" id="KW-0472">Membrane</keyword>
<name>A0A917PTH0_9BACI</name>
<dbReference type="EMBL" id="BMNQ01000011">
    <property type="protein sequence ID" value="GGJ91048.1"/>
    <property type="molecule type" value="Genomic_DNA"/>
</dbReference>
<dbReference type="PROSITE" id="PS00211">
    <property type="entry name" value="ABC_TRANSPORTER_1"/>
    <property type="match status" value="1"/>
</dbReference>
<organism evidence="10 11">
    <name type="scientific">Lentibacillus kapialis</name>
    <dbReference type="NCBI Taxonomy" id="340214"/>
    <lineage>
        <taxon>Bacteria</taxon>
        <taxon>Bacillati</taxon>
        <taxon>Bacillota</taxon>
        <taxon>Bacilli</taxon>
        <taxon>Bacillales</taxon>
        <taxon>Bacillaceae</taxon>
        <taxon>Lentibacillus</taxon>
    </lineage>
</organism>
<keyword evidence="6 10" id="KW-0067">ATP-binding</keyword>
<evidence type="ECO:0000256" key="4">
    <source>
        <dbReference type="ARBA" id="ARBA00022737"/>
    </source>
</evidence>
<comment type="caution">
    <text evidence="10">The sequence shown here is derived from an EMBL/GenBank/DDBJ whole genome shotgun (WGS) entry which is preliminary data.</text>
</comment>
<evidence type="ECO:0000256" key="6">
    <source>
        <dbReference type="ARBA" id="ARBA00022840"/>
    </source>
</evidence>
<dbReference type="InterPro" id="IPR027417">
    <property type="entry name" value="P-loop_NTPase"/>
</dbReference>
<dbReference type="PANTHER" id="PTHR43790:SF9">
    <property type="entry name" value="GALACTOFURANOSE TRANSPORTER ATP-BINDING PROTEIN YTFR"/>
    <property type="match status" value="1"/>
</dbReference>
<evidence type="ECO:0000256" key="8">
    <source>
        <dbReference type="ARBA" id="ARBA00023136"/>
    </source>
</evidence>
<reference evidence="10" key="2">
    <citation type="submission" date="2020-09" db="EMBL/GenBank/DDBJ databases">
        <authorList>
            <person name="Sun Q."/>
            <person name="Ohkuma M."/>
        </authorList>
    </citation>
    <scope>NUCLEOTIDE SEQUENCE</scope>
    <source>
        <strain evidence="10">JCM 12580</strain>
    </source>
</reference>
<dbReference type="CDD" id="cd03215">
    <property type="entry name" value="ABC_Carb_Monos_II"/>
    <property type="match status" value="1"/>
</dbReference>
<evidence type="ECO:0000313" key="11">
    <source>
        <dbReference type="Proteomes" id="UP000658382"/>
    </source>
</evidence>
<dbReference type="GO" id="GO:0005524">
    <property type="term" value="F:ATP binding"/>
    <property type="evidence" value="ECO:0007669"/>
    <property type="project" value="UniProtKB-KW"/>
</dbReference>
<keyword evidence="7" id="KW-1278">Translocase</keyword>
<proteinExistence type="predicted"/>
<dbReference type="GO" id="GO:0005886">
    <property type="term" value="C:plasma membrane"/>
    <property type="evidence" value="ECO:0007669"/>
    <property type="project" value="UniProtKB-SubCell"/>
</dbReference>
<dbReference type="FunFam" id="3.40.50.300:FF:000127">
    <property type="entry name" value="Ribose import ATP-binding protein RbsA"/>
    <property type="match status" value="1"/>
</dbReference>
<gene>
    <name evidence="10" type="primary">rbsA</name>
    <name evidence="10" type="ORF">GCM10007063_12130</name>
</gene>
<dbReference type="SUPFAM" id="SSF52540">
    <property type="entry name" value="P-loop containing nucleoside triphosphate hydrolases"/>
    <property type="match status" value="2"/>
</dbReference>
<dbReference type="GO" id="GO:0016887">
    <property type="term" value="F:ATP hydrolysis activity"/>
    <property type="evidence" value="ECO:0007669"/>
    <property type="project" value="InterPro"/>
</dbReference>
<evidence type="ECO:0000256" key="2">
    <source>
        <dbReference type="ARBA" id="ARBA00022448"/>
    </source>
</evidence>
<evidence type="ECO:0000313" key="10">
    <source>
        <dbReference type="EMBL" id="GGJ91048.1"/>
    </source>
</evidence>
<evidence type="ECO:0000256" key="3">
    <source>
        <dbReference type="ARBA" id="ARBA00022475"/>
    </source>
</evidence>
<sequence length="518" mass="57429">MSEFILQMKNISKTFPGVKALDDVELEVKHGEVHALVGENGAGKSTLIKILAGIHKPDAGAQFFFEGNEIEINKPNDATMKGISIIYQDLSLFPNLSVAENIYIGQDSHKRSWNKMNWKKIKNKAEDALNELESDINPNSVVEQLSIAQQQLVEIARALAFDSKLIVMDEPTSSLSSDEVEKLYKVINKLKKRGISIIFISHKLRELFEVSNRFTVLRDGKFVGSYVANQTTEQELIKMMVGRSVTYEKNQSKTEVGETILNVSNFSKKGNFKDISFDLRKGEILGLTGLVGSGRTELAQAIFGVSSPDTGSVKLFDKEISIKNSEQAVKHGIAYIPEARQTQGLVLEQSIVNNISLPVIKKLRNKFKLINRKKEVEIADEYVKTLDVRPPLPELNAEKFSGGNQQKVVIAKWLSADPSVVIFDEPTNGIDIGAKTEIHKLIRRLANDGIGVIVISSELPEILAVSDRILVMRKGRISGDLGVQEATQEKIMNYSLEGSGNVKTNQVANHSDEVTQEV</sequence>
<keyword evidence="4" id="KW-0677">Repeat</keyword>
<keyword evidence="3" id="KW-1003">Cell membrane</keyword>
<dbReference type="Pfam" id="PF00005">
    <property type="entry name" value="ABC_tran"/>
    <property type="match status" value="2"/>
</dbReference>
<evidence type="ECO:0000256" key="1">
    <source>
        <dbReference type="ARBA" id="ARBA00004202"/>
    </source>
</evidence>
<reference evidence="10" key="1">
    <citation type="journal article" date="2014" name="Int. J. Syst. Evol. Microbiol.">
        <title>Complete genome sequence of Corynebacterium casei LMG S-19264T (=DSM 44701T), isolated from a smear-ripened cheese.</title>
        <authorList>
            <consortium name="US DOE Joint Genome Institute (JGI-PGF)"/>
            <person name="Walter F."/>
            <person name="Albersmeier A."/>
            <person name="Kalinowski J."/>
            <person name="Ruckert C."/>
        </authorList>
    </citation>
    <scope>NUCLEOTIDE SEQUENCE</scope>
    <source>
        <strain evidence="10">JCM 12580</strain>
    </source>
</reference>
<comment type="subcellular location">
    <subcellularLocation>
        <location evidence="1">Cell membrane</location>
        <topology evidence="1">Peripheral membrane protein</topology>
    </subcellularLocation>
</comment>
<dbReference type="Proteomes" id="UP000658382">
    <property type="component" value="Unassembled WGS sequence"/>
</dbReference>
<dbReference type="InterPro" id="IPR003593">
    <property type="entry name" value="AAA+_ATPase"/>
</dbReference>
<dbReference type="RefSeq" id="WP_229671685.1">
    <property type="nucleotide sequence ID" value="NZ_BMNQ01000011.1"/>
</dbReference>
<feature type="domain" description="ABC transporter" evidence="9">
    <location>
        <begin position="6"/>
        <end position="244"/>
    </location>
</feature>
<feature type="domain" description="ABC transporter" evidence="9">
    <location>
        <begin position="256"/>
        <end position="499"/>
    </location>
</feature>
<accession>A0A917PTH0</accession>
<dbReference type="AlphaFoldDB" id="A0A917PTH0"/>
<evidence type="ECO:0000256" key="5">
    <source>
        <dbReference type="ARBA" id="ARBA00022741"/>
    </source>
</evidence>